<reference evidence="7" key="2">
    <citation type="submission" date="2020-09" db="EMBL/GenBank/DDBJ databases">
        <authorList>
            <person name="Sun Q."/>
            <person name="Ohkuma M."/>
        </authorList>
    </citation>
    <scope>NUCLEOTIDE SEQUENCE</scope>
    <source>
        <strain evidence="7">JCM 13919</strain>
    </source>
</reference>
<dbReference type="InterPro" id="IPR033892">
    <property type="entry name" value="FNR_bac"/>
</dbReference>
<dbReference type="SUPFAM" id="SSF63380">
    <property type="entry name" value="Riboflavin synthase domain-like"/>
    <property type="match status" value="1"/>
</dbReference>
<evidence type="ECO:0000256" key="5">
    <source>
        <dbReference type="ARBA" id="ARBA00047776"/>
    </source>
</evidence>
<dbReference type="Gene3D" id="3.40.50.80">
    <property type="entry name" value="Nucleotide-binding domain of ferredoxin-NADP reductase (FNR) module"/>
    <property type="match status" value="1"/>
</dbReference>
<accession>A0A917JUA5</accession>
<dbReference type="EC" id="1.18.1.2" evidence="2"/>
<dbReference type="PROSITE" id="PS51384">
    <property type="entry name" value="FAD_FR"/>
    <property type="match status" value="1"/>
</dbReference>
<sequence>MLSPNVKHFIFRSDLNPAFDFIPGQFITIHFERDGKILRRSYSIANVPEQNNIIEFAAGFVEGGPGSDLLFNLKPGDAIDINGPFGRLILKDEVPKRYIFVATSTGITPYRAMLPALQKRLEENKLLEVVILQGVQKREDILYGDEFLRFAKEHPRVSFFAHLSRENEHHLLDHERRGYVQTAFPTLALNPEQDLVYLCGNPGMIDESFAYLKDKGFDMQRIVREKYISSK</sequence>
<dbReference type="GO" id="GO:0000166">
    <property type="term" value="F:nucleotide binding"/>
    <property type="evidence" value="ECO:0007669"/>
    <property type="project" value="UniProtKB-KW"/>
</dbReference>
<name>A0A917JUA5_9GAMM</name>
<dbReference type="PANTHER" id="PTHR47354:SF5">
    <property type="entry name" value="PROTEIN RFBI"/>
    <property type="match status" value="1"/>
</dbReference>
<evidence type="ECO:0000259" key="6">
    <source>
        <dbReference type="PROSITE" id="PS51384"/>
    </source>
</evidence>
<evidence type="ECO:0000256" key="3">
    <source>
        <dbReference type="ARBA" id="ARBA00022741"/>
    </source>
</evidence>
<evidence type="ECO:0000256" key="1">
    <source>
        <dbReference type="ARBA" id="ARBA00008312"/>
    </source>
</evidence>
<organism evidence="7 8">
    <name type="scientific">Legionella impletisoli</name>
    <dbReference type="NCBI Taxonomy" id="343510"/>
    <lineage>
        <taxon>Bacteria</taxon>
        <taxon>Pseudomonadati</taxon>
        <taxon>Pseudomonadota</taxon>
        <taxon>Gammaproteobacteria</taxon>
        <taxon>Legionellales</taxon>
        <taxon>Legionellaceae</taxon>
        <taxon>Legionella</taxon>
    </lineage>
</organism>
<dbReference type="CDD" id="cd06195">
    <property type="entry name" value="FNR1"/>
    <property type="match status" value="1"/>
</dbReference>
<dbReference type="InterPro" id="IPR050415">
    <property type="entry name" value="MRET"/>
</dbReference>
<comment type="similarity">
    <text evidence="1">Belongs to the ferredoxin--NADP reductase type 1 family.</text>
</comment>
<keyword evidence="3" id="KW-0547">Nucleotide-binding</keyword>
<keyword evidence="8" id="KW-1185">Reference proteome</keyword>
<dbReference type="InterPro" id="IPR039261">
    <property type="entry name" value="FNR_nucleotide-bd"/>
</dbReference>
<evidence type="ECO:0000313" key="8">
    <source>
        <dbReference type="Proteomes" id="UP000630149"/>
    </source>
</evidence>
<dbReference type="PRINTS" id="PR00371">
    <property type="entry name" value="FPNCR"/>
</dbReference>
<evidence type="ECO:0000256" key="4">
    <source>
        <dbReference type="ARBA" id="ARBA00034078"/>
    </source>
</evidence>
<dbReference type="PRINTS" id="PR00410">
    <property type="entry name" value="PHEHYDRXLASE"/>
</dbReference>
<dbReference type="InterPro" id="IPR017927">
    <property type="entry name" value="FAD-bd_FR_type"/>
</dbReference>
<dbReference type="AlphaFoldDB" id="A0A917JUA5"/>
<dbReference type="EMBL" id="BMOB01000005">
    <property type="protein sequence ID" value="GGI86405.1"/>
    <property type="molecule type" value="Genomic_DNA"/>
</dbReference>
<dbReference type="Pfam" id="PF00970">
    <property type="entry name" value="FAD_binding_6"/>
    <property type="match status" value="1"/>
</dbReference>
<dbReference type="InterPro" id="IPR008333">
    <property type="entry name" value="Cbr1-like_FAD-bd_dom"/>
</dbReference>
<comment type="cofactor">
    <cofactor evidence="4">
        <name>[2Fe-2S] cluster</name>
        <dbReference type="ChEBI" id="CHEBI:190135"/>
    </cofactor>
</comment>
<evidence type="ECO:0000313" key="7">
    <source>
        <dbReference type="EMBL" id="GGI86405.1"/>
    </source>
</evidence>
<dbReference type="Proteomes" id="UP000630149">
    <property type="component" value="Unassembled WGS sequence"/>
</dbReference>
<proteinExistence type="inferred from homology"/>
<dbReference type="PANTHER" id="PTHR47354">
    <property type="entry name" value="NADH OXIDOREDUCTASE HCR"/>
    <property type="match status" value="1"/>
</dbReference>
<evidence type="ECO:0000256" key="2">
    <source>
        <dbReference type="ARBA" id="ARBA00013223"/>
    </source>
</evidence>
<reference evidence="7" key="1">
    <citation type="journal article" date="2014" name="Int. J. Syst. Evol. Microbiol.">
        <title>Complete genome sequence of Corynebacterium casei LMG S-19264T (=DSM 44701T), isolated from a smear-ripened cheese.</title>
        <authorList>
            <consortium name="US DOE Joint Genome Institute (JGI-PGF)"/>
            <person name="Walter F."/>
            <person name="Albersmeier A."/>
            <person name="Kalinowski J."/>
            <person name="Ruckert C."/>
        </authorList>
    </citation>
    <scope>NUCLEOTIDE SEQUENCE</scope>
    <source>
        <strain evidence="7">JCM 13919</strain>
    </source>
</reference>
<dbReference type="InterPro" id="IPR001433">
    <property type="entry name" value="OxRdtase_FAD/NAD-bd"/>
</dbReference>
<dbReference type="InterPro" id="IPR017938">
    <property type="entry name" value="Riboflavin_synthase-like_b-brl"/>
</dbReference>
<feature type="domain" description="FAD-binding FR-type" evidence="6">
    <location>
        <begin position="1"/>
        <end position="91"/>
    </location>
</feature>
<dbReference type="SUPFAM" id="SSF52343">
    <property type="entry name" value="Ferredoxin reductase-like, C-terminal NADP-linked domain"/>
    <property type="match status" value="1"/>
</dbReference>
<comment type="caution">
    <text evidence="7">The sequence shown here is derived from an EMBL/GenBank/DDBJ whole genome shotgun (WGS) entry which is preliminary data.</text>
</comment>
<gene>
    <name evidence="7" type="primary">poxF</name>
    <name evidence="7" type="ORF">GCM10007966_13800</name>
</gene>
<dbReference type="Pfam" id="PF00175">
    <property type="entry name" value="NAD_binding_1"/>
    <property type="match status" value="1"/>
</dbReference>
<comment type="catalytic activity">
    <reaction evidence="5">
        <text>2 reduced [2Fe-2S]-[ferredoxin] + NADP(+) + H(+) = 2 oxidized [2Fe-2S]-[ferredoxin] + NADPH</text>
        <dbReference type="Rhea" id="RHEA:20125"/>
        <dbReference type="Rhea" id="RHEA-COMP:10000"/>
        <dbReference type="Rhea" id="RHEA-COMP:10001"/>
        <dbReference type="ChEBI" id="CHEBI:15378"/>
        <dbReference type="ChEBI" id="CHEBI:33737"/>
        <dbReference type="ChEBI" id="CHEBI:33738"/>
        <dbReference type="ChEBI" id="CHEBI:57783"/>
        <dbReference type="ChEBI" id="CHEBI:58349"/>
        <dbReference type="EC" id="1.18.1.2"/>
    </reaction>
</comment>
<dbReference type="GO" id="GO:0004324">
    <property type="term" value="F:ferredoxin-NADP+ reductase activity"/>
    <property type="evidence" value="ECO:0007669"/>
    <property type="project" value="UniProtKB-EC"/>
</dbReference>
<dbReference type="InterPro" id="IPR001709">
    <property type="entry name" value="Flavoprot_Pyr_Nucl_cyt_Rdtase"/>
</dbReference>
<dbReference type="Gene3D" id="2.40.30.10">
    <property type="entry name" value="Translation factors"/>
    <property type="match status" value="1"/>
</dbReference>
<protein>
    <recommendedName>
        <fullName evidence="2">ferredoxin--NADP(+) reductase</fullName>
        <ecNumber evidence="2">1.18.1.2</ecNumber>
    </recommendedName>
</protein>